<evidence type="ECO:0000313" key="2">
    <source>
        <dbReference type="EMBL" id="ANF50298.1"/>
    </source>
</evidence>
<dbReference type="EMBL" id="CP015199">
    <property type="protein sequence ID" value="ANF50298.1"/>
    <property type="molecule type" value="Genomic_DNA"/>
</dbReference>
<feature type="region of interest" description="Disordered" evidence="1">
    <location>
        <begin position="1"/>
        <end position="64"/>
    </location>
</feature>
<keyword evidence="3" id="KW-1185">Reference proteome</keyword>
<name>A0A172XTJ3_9FLAO</name>
<dbReference type="STRING" id="1685010.A0O34_07110"/>
<dbReference type="Proteomes" id="UP000077824">
    <property type="component" value="Chromosome"/>
</dbReference>
<proteinExistence type="predicted"/>
<feature type="compositionally biased region" description="Basic and acidic residues" evidence="1">
    <location>
        <begin position="52"/>
        <end position="64"/>
    </location>
</feature>
<feature type="compositionally biased region" description="Polar residues" evidence="1">
    <location>
        <begin position="24"/>
        <end position="36"/>
    </location>
</feature>
<dbReference type="KEGG" id="chh:A0O34_07110"/>
<sequence length="64" mass="7505">MHSCRQQDEEQEMDLKIQDKEALSTETYKNSDSTEVNVRLENPIEGTIDTDPPPKDRDQWRKGK</sequence>
<gene>
    <name evidence="2" type="ORF">A0O34_07110</name>
</gene>
<evidence type="ECO:0000313" key="3">
    <source>
        <dbReference type="Proteomes" id="UP000077824"/>
    </source>
</evidence>
<organism evidence="2 3">
    <name type="scientific">Chryseobacterium glaciei</name>
    <dbReference type="NCBI Taxonomy" id="1685010"/>
    <lineage>
        <taxon>Bacteria</taxon>
        <taxon>Pseudomonadati</taxon>
        <taxon>Bacteroidota</taxon>
        <taxon>Flavobacteriia</taxon>
        <taxon>Flavobacteriales</taxon>
        <taxon>Weeksellaceae</taxon>
        <taxon>Chryseobacterium group</taxon>
        <taxon>Chryseobacterium</taxon>
    </lineage>
</organism>
<protein>
    <submittedName>
        <fullName evidence="2">Uncharacterized protein</fullName>
    </submittedName>
</protein>
<dbReference type="AlphaFoldDB" id="A0A172XTJ3"/>
<feature type="compositionally biased region" description="Basic and acidic residues" evidence="1">
    <location>
        <begin position="1"/>
        <end position="23"/>
    </location>
</feature>
<evidence type="ECO:0000256" key="1">
    <source>
        <dbReference type="SAM" id="MobiDB-lite"/>
    </source>
</evidence>
<accession>A0A172XTJ3</accession>
<reference evidence="2 3" key="1">
    <citation type="submission" date="2016-04" db="EMBL/GenBank/DDBJ databases">
        <title>Complete Genome Sequence of Chryseobacterium sp. IHBB 10212.</title>
        <authorList>
            <person name="Pal M."/>
            <person name="Swarnkar M.K."/>
            <person name="Kaushal K."/>
            <person name="Chhibber S."/>
            <person name="Singh A.K."/>
            <person name="Gulati A."/>
        </authorList>
    </citation>
    <scope>NUCLEOTIDE SEQUENCE [LARGE SCALE GENOMIC DNA]</scope>
    <source>
        <strain evidence="2 3">IHBB 10212</strain>
    </source>
</reference>